<dbReference type="PROSITE" id="PS00818">
    <property type="entry name" value="DPS_1"/>
    <property type="match status" value="1"/>
</dbReference>
<keyword evidence="5" id="KW-1185">Reference proteome</keyword>
<dbReference type="SUPFAM" id="SSF47240">
    <property type="entry name" value="Ferritin-like"/>
    <property type="match status" value="1"/>
</dbReference>
<dbReference type="InterPro" id="IPR002177">
    <property type="entry name" value="DPS_DNA-bd"/>
</dbReference>
<evidence type="ECO:0000256" key="2">
    <source>
        <dbReference type="RuleBase" id="RU003875"/>
    </source>
</evidence>
<dbReference type="GO" id="GO:0016722">
    <property type="term" value="F:oxidoreductase activity, acting on metal ions"/>
    <property type="evidence" value="ECO:0007669"/>
    <property type="project" value="InterPro"/>
</dbReference>
<protein>
    <submittedName>
        <fullName evidence="4">DNA starvation/stationary phase protection protein</fullName>
    </submittedName>
</protein>
<dbReference type="PIRSF" id="PIRSF005900">
    <property type="entry name" value="Dps"/>
    <property type="match status" value="1"/>
</dbReference>
<dbReference type="RefSeq" id="WP_185122089.1">
    <property type="nucleotide sequence ID" value="NZ_JACJVQ010000019.1"/>
</dbReference>
<feature type="domain" description="Ferritin/DPS" evidence="3">
    <location>
        <begin position="7"/>
        <end position="145"/>
    </location>
</feature>
<dbReference type="PROSITE" id="PS00819">
    <property type="entry name" value="DPS_2"/>
    <property type="match status" value="1"/>
</dbReference>
<dbReference type="Gene3D" id="1.20.1260.10">
    <property type="match status" value="1"/>
</dbReference>
<organism evidence="4 5">
    <name type="scientific">Cohnella thailandensis</name>
    <dbReference type="NCBI Taxonomy" id="557557"/>
    <lineage>
        <taxon>Bacteria</taxon>
        <taxon>Bacillati</taxon>
        <taxon>Bacillota</taxon>
        <taxon>Bacilli</taxon>
        <taxon>Bacillales</taxon>
        <taxon>Paenibacillaceae</taxon>
        <taxon>Cohnella</taxon>
    </lineage>
</organism>
<evidence type="ECO:0000259" key="3">
    <source>
        <dbReference type="Pfam" id="PF00210"/>
    </source>
</evidence>
<comment type="caution">
    <text evidence="4">The sequence shown here is derived from an EMBL/GenBank/DDBJ whole genome shotgun (WGS) entry which is preliminary data.</text>
</comment>
<evidence type="ECO:0000313" key="5">
    <source>
        <dbReference type="Proteomes" id="UP000535838"/>
    </source>
</evidence>
<name>A0A841T3F1_9BACL</name>
<dbReference type="PANTHER" id="PTHR42932">
    <property type="entry name" value="GENERAL STRESS PROTEIN 20U"/>
    <property type="match status" value="1"/>
</dbReference>
<dbReference type="EMBL" id="JACJVQ010000019">
    <property type="protein sequence ID" value="MBB6636888.1"/>
    <property type="molecule type" value="Genomic_DNA"/>
</dbReference>
<dbReference type="GO" id="GO:0008199">
    <property type="term" value="F:ferric iron binding"/>
    <property type="evidence" value="ECO:0007669"/>
    <property type="project" value="InterPro"/>
</dbReference>
<dbReference type="InterPro" id="IPR012347">
    <property type="entry name" value="Ferritin-like"/>
</dbReference>
<proteinExistence type="inferred from homology"/>
<dbReference type="Proteomes" id="UP000535838">
    <property type="component" value="Unassembled WGS sequence"/>
</dbReference>
<dbReference type="InterPro" id="IPR023188">
    <property type="entry name" value="DPS_DNA-bd_CS"/>
</dbReference>
<evidence type="ECO:0000256" key="1">
    <source>
        <dbReference type="ARBA" id="ARBA00009497"/>
    </source>
</evidence>
<dbReference type="InterPro" id="IPR008331">
    <property type="entry name" value="Ferritin_DPS_dom"/>
</dbReference>
<dbReference type="PRINTS" id="PR01346">
    <property type="entry name" value="HELNAPAPROT"/>
</dbReference>
<accession>A0A841T3F1</accession>
<dbReference type="AlphaFoldDB" id="A0A841T3F1"/>
<dbReference type="PANTHER" id="PTHR42932:SF1">
    <property type="entry name" value="GENERAL STRESS PROTEIN 20U"/>
    <property type="match status" value="1"/>
</dbReference>
<dbReference type="InterPro" id="IPR009078">
    <property type="entry name" value="Ferritin-like_SF"/>
</dbReference>
<sequence length="156" mass="17336">MSAMKNVLRKQLANWIVTEMKLRNYHWHVRGSQFFTLHAKFEELYGEAAERIDELAERLLALGDNAVLSLAEVLKTASVQESGGQESADKMVAAIANDFSLMAEELRLGHSYAESLGDVTSADLLQDIVASLEKHVWMLKAYLGTSNEPVVRLASN</sequence>
<gene>
    <name evidence="4" type="ORF">H7B67_22400</name>
</gene>
<reference evidence="4 5" key="1">
    <citation type="submission" date="2020-08" db="EMBL/GenBank/DDBJ databases">
        <title>Cohnella phylogeny.</title>
        <authorList>
            <person name="Dunlap C."/>
        </authorList>
    </citation>
    <scope>NUCLEOTIDE SEQUENCE [LARGE SCALE GENOMIC DNA]</scope>
    <source>
        <strain evidence="4 5">DSM 25241</strain>
    </source>
</reference>
<dbReference type="CDD" id="cd01043">
    <property type="entry name" value="DPS"/>
    <property type="match status" value="1"/>
</dbReference>
<evidence type="ECO:0000313" key="4">
    <source>
        <dbReference type="EMBL" id="MBB6636888.1"/>
    </source>
</evidence>
<dbReference type="Pfam" id="PF00210">
    <property type="entry name" value="Ferritin"/>
    <property type="match status" value="1"/>
</dbReference>
<comment type="similarity">
    <text evidence="1 2">Belongs to the Dps family.</text>
</comment>